<dbReference type="AlphaFoldDB" id="A0A0B7AMT5"/>
<organism evidence="2">
    <name type="scientific">Arion vulgaris</name>
    <dbReference type="NCBI Taxonomy" id="1028688"/>
    <lineage>
        <taxon>Eukaryota</taxon>
        <taxon>Metazoa</taxon>
        <taxon>Spiralia</taxon>
        <taxon>Lophotrochozoa</taxon>
        <taxon>Mollusca</taxon>
        <taxon>Gastropoda</taxon>
        <taxon>Heterobranchia</taxon>
        <taxon>Euthyneura</taxon>
        <taxon>Panpulmonata</taxon>
        <taxon>Eupulmonata</taxon>
        <taxon>Stylommatophora</taxon>
        <taxon>Helicina</taxon>
        <taxon>Arionoidea</taxon>
        <taxon>Arionidae</taxon>
        <taxon>Arion</taxon>
    </lineage>
</organism>
<feature type="region of interest" description="Disordered" evidence="1">
    <location>
        <begin position="74"/>
        <end position="120"/>
    </location>
</feature>
<feature type="non-terminal residue" evidence="2">
    <location>
        <position position="1"/>
    </location>
</feature>
<feature type="compositionally biased region" description="Low complexity" evidence="1">
    <location>
        <begin position="24"/>
        <end position="35"/>
    </location>
</feature>
<feature type="region of interest" description="Disordered" evidence="1">
    <location>
        <begin position="1"/>
        <end position="53"/>
    </location>
</feature>
<evidence type="ECO:0000313" key="2">
    <source>
        <dbReference type="EMBL" id="CEK81306.1"/>
    </source>
</evidence>
<protein>
    <submittedName>
        <fullName evidence="2">Uncharacterized protein</fullName>
    </submittedName>
</protein>
<accession>A0A0B7AMT5</accession>
<gene>
    <name evidence="2" type="primary">ORF125382</name>
</gene>
<feature type="compositionally biased region" description="Basic and acidic residues" evidence="1">
    <location>
        <begin position="74"/>
        <end position="86"/>
    </location>
</feature>
<reference evidence="2" key="1">
    <citation type="submission" date="2014-12" db="EMBL/GenBank/DDBJ databases">
        <title>Insight into the proteome of Arion vulgaris.</title>
        <authorList>
            <person name="Aradska J."/>
            <person name="Bulat T."/>
            <person name="Smidak R."/>
            <person name="Sarate P."/>
            <person name="Gangsoo J."/>
            <person name="Sialana F."/>
            <person name="Bilban M."/>
            <person name="Lubec G."/>
        </authorList>
    </citation>
    <scope>NUCLEOTIDE SEQUENCE</scope>
    <source>
        <tissue evidence="2">Skin</tissue>
    </source>
</reference>
<proteinExistence type="predicted"/>
<evidence type="ECO:0000256" key="1">
    <source>
        <dbReference type="SAM" id="MobiDB-lite"/>
    </source>
</evidence>
<dbReference type="EMBL" id="HACG01034441">
    <property type="protein sequence ID" value="CEK81306.1"/>
    <property type="molecule type" value="Transcribed_RNA"/>
</dbReference>
<sequence length="120" mass="13391">FVGDKLHVSVNDSVNADNSDKVLTSPTSGETSTEGKGSKKKGRKKKEMSSETKKEVIELYESTVNSVVEAVKHSLQETESDHEHKPPLKKRRVKRLSESDKKDSTARVTRIGRKVALETR</sequence>
<feature type="compositionally biased region" description="Basic and acidic residues" evidence="1">
    <location>
        <begin position="95"/>
        <end position="105"/>
    </location>
</feature>
<name>A0A0B7AMT5_9EUPU</name>